<dbReference type="InterPro" id="IPR036249">
    <property type="entry name" value="Thioredoxin-like_sf"/>
</dbReference>
<gene>
    <name evidence="2" type="ORF">CPAV1605_345</name>
</gene>
<evidence type="ECO:0000259" key="1">
    <source>
        <dbReference type="PROSITE" id="PS51352"/>
    </source>
</evidence>
<dbReference type="AlphaFoldDB" id="A0A5E8CLY6"/>
<feature type="domain" description="Thioredoxin" evidence="1">
    <location>
        <begin position="1"/>
        <end position="148"/>
    </location>
</feature>
<name>A0A5E8CLY6_9ZZZZ</name>
<dbReference type="SUPFAM" id="SSF52833">
    <property type="entry name" value="Thioredoxin-like"/>
    <property type="match status" value="1"/>
</dbReference>
<dbReference type="PROSITE" id="PS51352">
    <property type="entry name" value="THIOREDOXIN_2"/>
    <property type="match status" value="1"/>
</dbReference>
<reference evidence="2" key="1">
    <citation type="submission" date="2019-09" db="EMBL/GenBank/DDBJ databases">
        <authorList>
            <person name="Needham M D."/>
        </authorList>
    </citation>
    <scope>NUCLEOTIDE SEQUENCE</scope>
</reference>
<dbReference type="EMBL" id="CABVLZ010000001">
    <property type="protein sequence ID" value="VVU94620.1"/>
    <property type="molecule type" value="Genomic_DNA"/>
</dbReference>
<evidence type="ECO:0000313" key="2">
    <source>
        <dbReference type="EMBL" id="VVU94620.1"/>
    </source>
</evidence>
<sequence length="149" mass="17507">MKNKLLAVIGGIITINYFNNDQKSRSSVKSQYNNLIKNASEDNKKYIFIYFSGSDWCGWCKQYHSNILEDKKFQEYLNKHFYFYNADFPQRKTLSQETKNFNRYLAKNFGIKGYPTIKICDSEGELIGESRFSKTPKDVIKHLNSIINN</sequence>
<accession>A0A5E8CLY6</accession>
<protein>
    <submittedName>
        <fullName evidence="2">Thioredoxin-like domain</fullName>
    </submittedName>
</protein>
<proteinExistence type="predicted"/>
<organism evidence="2">
    <name type="scientific">seawater metagenome</name>
    <dbReference type="NCBI Taxonomy" id="1561972"/>
    <lineage>
        <taxon>unclassified sequences</taxon>
        <taxon>metagenomes</taxon>
        <taxon>ecological metagenomes</taxon>
    </lineage>
</organism>
<dbReference type="Pfam" id="PF13098">
    <property type="entry name" value="Thioredoxin_2"/>
    <property type="match status" value="1"/>
</dbReference>
<dbReference type="Gene3D" id="3.40.30.10">
    <property type="entry name" value="Glutaredoxin"/>
    <property type="match status" value="1"/>
</dbReference>
<dbReference type="InterPro" id="IPR012336">
    <property type="entry name" value="Thioredoxin-like_fold"/>
</dbReference>
<dbReference type="InterPro" id="IPR013766">
    <property type="entry name" value="Thioredoxin_domain"/>
</dbReference>